<proteinExistence type="predicted"/>
<reference evidence="1" key="1">
    <citation type="journal article" date="2008" name="Proc. Natl. Acad. Sci. U.S.A.">
        <title>Whole-genome comparison of disease and carriage strains provides insights into virulence evolution in Neisseria meningitidis.</title>
        <authorList>
            <person name="Schoen C."/>
            <person name="Blom J."/>
            <person name="Claus H."/>
            <person name="Schramm-Glueck A."/>
            <person name="Brandt P."/>
            <person name="Mueller T."/>
            <person name="Goesmann A."/>
            <person name="Joseph B."/>
            <person name="Konietzny S."/>
            <person name="Kurzai O."/>
            <person name="Schmitt C."/>
            <person name="Friedrich T."/>
            <person name="Linke B."/>
            <person name="Vogel U."/>
            <person name="Frosch M."/>
        </authorList>
    </citation>
    <scope>NUCLEOTIDE SEQUENCE</scope>
    <source>
        <strain evidence="1">Alpha275</strain>
    </source>
</reference>
<dbReference type="EMBL" id="AM889138">
    <property type="protein sequence ID" value="CBA04078.1"/>
    <property type="molecule type" value="Genomic_DNA"/>
</dbReference>
<organism evidence="1">
    <name type="scientific">Neisseria meningitidis alpha275</name>
    <dbReference type="NCBI Taxonomy" id="295996"/>
    <lineage>
        <taxon>Bacteria</taxon>
        <taxon>Pseudomonadati</taxon>
        <taxon>Pseudomonadota</taxon>
        <taxon>Betaproteobacteria</taxon>
        <taxon>Neisseriales</taxon>
        <taxon>Neisseriaceae</taxon>
        <taxon>Neisseria</taxon>
    </lineage>
</organism>
<name>C6SGL2_NEIME</name>
<protein>
    <submittedName>
        <fullName evidence="1">Uncharacterized protein</fullName>
    </submittedName>
</protein>
<gene>
    <name evidence="1" type="ORF">NMW_0079</name>
</gene>
<dbReference type="AlphaFoldDB" id="C6SGL2"/>
<evidence type="ECO:0000313" key="1">
    <source>
        <dbReference type="EMBL" id="CBA04078.1"/>
    </source>
</evidence>
<sequence>MACCGVIIFCPPFNIRTKMPSEGLQTASRQIFCGLKF</sequence>
<accession>C6SGL2</accession>